<dbReference type="InterPro" id="IPR015793">
    <property type="entry name" value="Pyrv_Knase_brl"/>
</dbReference>
<dbReference type="RefSeq" id="WP_136494568.1">
    <property type="nucleotide sequence ID" value="NZ_CP046052.1"/>
</dbReference>
<evidence type="ECO:0000313" key="15">
    <source>
        <dbReference type="Proteomes" id="UP000309061"/>
    </source>
</evidence>
<dbReference type="AlphaFoldDB" id="A0A6B8K8M1"/>
<evidence type="ECO:0000256" key="4">
    <source>
        <dbReference type="ARBA" id="ARBA00022679"/>
    </source>
</evidence>
<dbReference type="SUPFAM" id="SSF51621">
    <property type="entry name" value="Phosphoenolpyruvate/pyruvate domain"/>
    <property type="match status" value="1"/>
</dbReference>
<dbReference type="GO" id="GO:0004743">
    <property type="term" value="F:pyruvate kinase activity"/>
    <property type="evidence" value="ECO:0007669"/>
    <property type="project" value="UniProtKB-EC"/>
</dbReference>
<feature type="domain" description="Pyruvate kinase barrel" evidence="13">
    <location>
        <begin position="143"/>
        <end position="459"/>
    </location>
</feature>
<evidence type="ECO:0000256" key="8">
    <source>
        <dbReference type="ARBA" id="ARBA00022840"/>
    </source>
</evidence>
<keyword evidence="10 12" id="KW-0324">Glycolysis</keyword>
<evidence type="ECO:0000256" key="10">
    <source>
        <dbReference type="ARBA" id="ARBA00023152"/>
    </source>
</evidence>
<keyword evidence="6" id="KW-0547">Nucleotide-binding</keyword>
<dbReference type="InterPro" id="IPR015813">
    <property type="entry name" value="Pyrv/PenolPyrv_kinase-like_dom"/>
</dbReference>
<dbReference type="InterPro" id="IPR040442">
    <property type="entry name" value="Pyrv_kinase-like_dom_sf"/>
</dbReference>
<keyword evidence="9 12" id="KW-0460">Magnesium</keyword>
<dbReference type="SUPFAM" id="SSF50800">
    <property type="entry name" value="PK beta-barrel domain-like"/>
    <property type="match status" value="1"/>
</dbReference>
<keyword evidence="4 12" id="KW-0808">Transferase</keyword>
<keyword evidence="11 14" id="KW-0670">Pyruvate</keyword>
<dbReference type="KEGG" id="mhey:H2LOC_000265"/>
<dbReference type="Gene3D" id="3.20.20.60">
    <property type="entry name" value="Phosphoenolpyruvate-binding domains"/>
    <property type="match status" value="1"/>
</dbReference>
<dbReference type="PRINTS" id="PR01050">
    <property type="entry name" value="PYRUVTKNASE"/>
</dbReference>
<keyword evidence="8" id="KW-0067">ATP-binding</keyword>
<evidence type="ECO:0000256" key="9">
    <source>
        <dbReference type="ARBA" id="ARBA00022842"/>
    </source>
</evidence>
<dbReference type="InterPro" id="IPR001697">
    <property type="entry name" value="Pyr_Knase"/>
</dbReference>
<evidence type="ECO:0000313" key="14">
    <source>
        <dbReference type="EMBL" id="QGM44259.1"/>
    </source>
</evidence>
<evidence type="ECO:0000256" key="11">
    <source>
        <dbReference type="ARBA" id="ARBA00023317"/>
    </source>
</evidence>
<dbReference type="UniPathway" id="UPA00109">
    <property type="reaction ID" value="UER00188"/>
</dbReference>
<dbReference type="GO" id="GO:0000287">
    <property type="term" value="F:magnesium ion binding"/>
    <property type="evidence" value="ECO:0007669"/>
    <property type="project" value="InterPro"/>
</dbReference>
<dbReference type="PANTHER" id="PTHR11817">
    <property type="entry name" value="PYRUVATE KINASE"/>
    <property type="match status" value="1"/>
</dbReference>
<keyword evidence="5" id="KW-0479">Metal-binding</keyword>
<accession>A0A6B8K8M1</accession>
<keyword evidence="7 12" id="KW-0418">Kinase</keyword>
<keyword evidence="15" id="KW-1185">Reference proteome</keyword>
<sequence>MDRGIAVDCPPAELRDLLTRVGRLREEVAKDSEALQAAWGVTAANEPTLADMRNLADYLALRRHDLSDLQRELASFGLSSLGRSEARTLTALDALLGTLTRLCGEGDAPYPSNRLMQAGESALRAACDLLFGPLAAGAPHARVMATLPSEAVTGAELIERLIMSGMDCARINCAHDDAAAWARMIANIRAAEEKLKRPCRILMDIAGPKCRIVAVRAPEKFRAHRGDHFVLAARVDPAAKGPIAIAPNFPQIVEQLEIGAEVWINDGKIGTRVVSKAKGQVELEVFSARAKGERLKLEKGLNFPTTALNLSPLTSKDFADLDFVAAHADLVGFSFVQHPADIELLQDHLGARRGDRPPQPIILKIETPLALRNLPRLILQSALHNPTGVMIARGDLAVELGFARLSEIQEEILWLCEAAHVPVVWATQVLDNFVREGVASRAEATDAAMAQRADCVMLNKGPYLAEGVAFLRDVLTRMDRHHAKKFSRYTPLHAWD</sequence>
<evidence type="ECO:0000256" key="6">
    <source>
        <dbReference type="ARBA" id="ARBA00022741"/>
    </source>
</evidence>
<comment type="similarity">
    <text evidence="2 12">Belongs to the pyruvate kinase family.</text>
</comment>
<organism evidence="14 15">
    <name type="scientific">Methylocystis heyeri</name>
    <dbReference type="NCBI Taxonomy" id="391905"/>
    <lineage>
        <taxon>Bacteria</taxon>
        <taxon>Pseudomonadati</taxon>
        <taxon>Pseudomonadota</taxon>
        <taxon>Alphaproteobacteria</taxon>
        <taxon>Hyphomicrobiales</taxon>
        <taxon>Methylocystaceae</taxon>
        <taxon>Methylocystis</taxon>
    </lineage>
</organism>
<dbReference type="GO" id="GO:0030955">
    <property type="term" value="F:potassium ion binding"/>
    <property type="evidence" value="ECO:0007669"/>
    <property type="project" value="InterPro"/>
</dbReference>
<evidence type="ECO:0000256" key="3">
    <source>
        <dbReference type="ARBA" id="ARBA00012142"/>
    </source>
</evidence>
<evidence type="ECO:0000256" key="2">
    <source>
        <dbReference type="ARBA" id="ARBA00008663"/>
    </source>
</evidence>
<protein>
    <recommendedName>
        <fullName evidence="3 12">Pyruvate kinase</fullName>
        <ecNumber evidence="3 12">2.7.1.40</ecNumber>
    </recommendedName>
</protein>
<comment type="pathway">
    <text evidence="1 12">Carbohydrate degradation; glycolysis; pyruvate from D-glyceraldehyde 3-phosphate: step 5/5.</text>
</comment>
<evidence type="ECO:0000256" key="12">
    <source>
        <dbReference type="RuleBase" id="RU000504"/>
    </source>
</evidence>
<proteinExistence type="inferred from homology"/>
<dbReference type="EC" id="2.7.1.40" evidence="3 12"/>
<evidence type="ECO:0000256" key="1">
    <source>
        <dbReference type="ARBA" id="ARBA00004997"/>
    </source>
</evidence>
<gene>
    <name evidence="14" type="ORF">H2LOC_000265</name>
</gene>
<evidence type="ECO:0000256" key="7">
    <source>
        <dbReference type="ARBA" id="ARBA00022777"/>
    </source>
</evidence>
<dbReference type="Gene3D" id="2.40.33.10">
    <property type="entry name" value="PK beta-barrel domain-like"/>
    <property type="match status" value="1"/>
</dbReference>
<dbReference type="Pfam" id="PF00224">
    <property type="entry name" value="PK"/>
    <property type="match status" value="1"/>
</dbReference>
<dbReference type="GO" id="GO:0016301">
    <property type="term" value="F:kinase activity"/>
    <property type="evidence" value="ECO:0007669"/>
    <property type="project" value="UniProtKB-KW"/>
</dbReference>
<dbReference type="GO" id="GO:0005524">
    <property type="term" value="F:ATP binding"/>
    <property type="evidence" value="ECO:0007669"/>
    <property type="project" value="UniProtKB-KW"/>
</dbReference>
<comment type="catalytic activity">
    <reaction evidence="12">
        <text>pyruvate + ATP = phosphoenolpyruvate + ADP + H(+)</text>
        <dbReference type="Rhea" id="RHEA:18157"/>
        <dbReference type="ChEBI" id="CHEBI:15361"/>
        <dbReference type="ChEBI" id="CHEBI:15378"/>
        <dbReference type="ChEBI" id="CHEBI:30616"/>
        <dbReference type="ChEBI" id="CHEBI:58702"/>
        <dbReference type="ChEBI" id="CHEBI:456216"/>
        <dbReference type="EC" id="2.7.1.40"/>
    </reaction>
</comment>
<evidence type="ECO:0000259" key="13">
    <source>
        <dbReference type="Pfam" id="PF00224"/>
    </source>
</evidence>
<dbReference type="Proteomes" id="UP000309061">
    <property type="component" value="Chromosome"/>
</dbReference>
<dbReference type="InterPro" id="IPR015806">
    <property type="entry name" value="Pyrv_Knase_insert_dom_sf"/>
</dbReference>
<dbReference type="OrthoDB" id="9812123at2"/>
<dbReference type="InterPro" id="IPR011037">
    <property type="entry name" value="Pyrv_Knase-like_insert_dom_sf"/>
</dbReference>
<reference evidence="14 15" key="1">
    <citation type="submission" date="2019-11" db="EMBL/GenBank/DDBJ databases">
        <title>The genome sequence of Methylocystis heyeri.</title>
        <authorList>
            <person name="Oshkin I.Y."/>
            <person name="Miroshnikov K."/>
            <person name="Dedysh S.N."/>
        </authorList>
    </citation>
    <scope>NUCLEOTIDE SEQUENCE [LARGE SCALE GENOMIC DNA]</scope>
    <source>
        <strain evidence="14 15">H2</strain>
    </source>
</reference>
<dbReference type="EMBL" id="CP046052">
    <property type="protein sequence ID" value="QGM44259.1"/>
    <property type="molecule type" value="Genomic_DNA"/>
</dbReference>
<name>A0A6B8K8M1_9HYPH</name>
<evidence type="ECO:0000256" key="5">
    <source>
        <dbReference type="ARBA" id="ARBA00022723"/>
    </source>
</evidence>